<keyword evidence="3" id="KW-1185">Reference proteome</keyword>
<evidence type="ECO:0000313" key="3">
    <source>
        <dbReference type="Proteomes" id="UP000548476"/>
    </source>
</evidence>
<sequence>MEIKKDPVLELTLTIRHDGDGGVADDLADVAGLRAWLTGNVAILGTGHRADEPLRLRVVAIRRAVRALFAHAVRPGPASTADRDDLMPLREAVAAVNATARLMPVVPALADDGHTATSSPVDERPIDAFLAHEAIAFLDGPKRALLRACTAPRCVRYFLKTHNRQQWCKTSCGNRARVARHYEKQRGGHKTPTHLTIR</sequence>
<dbReference type="InterPro" id="IPR010852">
    <property type="entry name" value="ABATE"/>
</dbReference>
<protein>
    <submittedName>
        <fullName evidence="2">Putative RNA-binding Zn ribbon-like protein</fullName>
    </submittedName>
</protein>
<dbReference type="Gene3D" id="1.10.3300.10">
    <property type="entry name" value="Jann2411-like domain"/>
    <property type="match status" value="1"/>
</dbReference>
<dbReference type="Pfam" id="PF07336">
    <property type="entry name" value="ABATE"/>
    <property type="match status" value="1"/>
</dbReference>
<dbReference type="EMBL" id="JACHGT010000006">
    <property type="protein sequence ID" value="MBB6035280.1"/>
    <property type="molecule type" value="Genomic_DNA"/>
</dbReference>
<dbReference type="Proteomes" id="UP000548476">
    <property type="component" value="Unassembled WGS sequence"/>
</dbReference>
<dbReference type="SUPFAM" id="SSF160904">
    <property type="entry name" value="Jann2411-like"/>
    <property type="match status" value="1"/>
</dbReference>
<comment type="caution">
    <text evidence="2">The sequence shown here is derived from an EMBL/GenBank/DDBJ whole genome shotgun (WGS) entry which is preliminary data.</text>
</comment>
<evidence type="ECO:0000313" key="2">
    <source>
        <dbReference type="EMBL" id="MBB6035280.1"/>
    </source>
</evidence>
<reference evidence="2 3" key="1">
    <citation type="submission" date="2020-08" db="EMBL/GenBank/DDBJ databases">
        <title>Genomic Encyclopedia of Type Strains, Phase IV (KMG-IV): sequencing the most valuable type-strain genomes for metagenomic binning, comparative biology and taxonomic classification.</title>
        <authorList>
            <person name="Goeker M."/>
        </authorList>
    </citation>
    <scope>NUCLEOTIDE SEQUENCE [LARGE SCALE GENOMIC DNA]</scope>
    <source>
        <strain evidence="2 3">YIM 65646</strain>
    </source>
</reference>
<dbReference type="AlphaFoldDB" id="A0A841FTH3"/>
<evidence type="ECO:0000259" key="1">
    <source>
        <dbReference type="Pfam" id="PF11706"/>
    </source>
</evidence>
<dbReference type="InterPro" id="IPR021005">
    <property type="entry name" value="Znf_CGNR"/>
</dbReference>
<dbReference type="Pfam" id="PF11706">
    <property type="entry name" value="zf-CGNR"/>
    <property type="match status" value="1"/>
</dbReference>
<accession>A0A841FTH3</accession>
<name>A0A841FTH3_9ACTN</name>
<dbReference type="InterPro" id="IPR023286">
    <property type="entry name" value="ABATE_dom_sf"/>
</dbReference>
<feature type="domain" description="Zinc finger CGNR" evidence="1">
    <location>
        <begin position="146"/>
        <end position="184"/>
    </location>
</feature>
<dbReference type="RefSeq" id="WP_239121918.1">
    <property type="nucleotide sequence ID" value="NZ_BONT01000004.1"/>
</dbReference>
<dbReference type="PANTHER" id="PTHR35525">
    <property type="entry name" value="BLL6575 PROTEIN"/>
    <property type="match status" value="1"/>
</dbReference>
<dbReference type="PANTHER" id="PTHR35525:SF3">
    <property type="entry name" value="BLL6575 PROTEIN"/>
    <property type="match status" value="1"/>
</dbReference>
<gene>
    <name evidence="2" type="ORF">HNR73_003137</name>
</gene>
<organism evidence="2 3">
    <name type="scientific">Phytomonospora endophytica</name>
    <dbReference type="NCBI Taxonomy" id="714109"/>
    <lineage>
        <taxon>Bacteria</taxon>
        <taxon>Bacillati</taxon>
        <taxon>Actinomycetota</taxon>
        <taxon>Actinomycetes</taxon>
        <taxon>Micromonosporales</taxon>
        <taxon>Micromonosporaceae</taxon>
        <taxon>Phytomonospora</taxon>
    </lineage>
</organism>
<proteinExistence type="predicted"/>